<feature type="region of interest" description="Disordered" evidence="2">
    <location>
        <begin position="641"/>
        <end position="678"/>
    </location>
</feature>
<reference evidence="4 5" key="2">
    <citation type="submission" date="2024-05" db="EMBL/GenBank/DDBJ databases">
        <authorList>
            <person name="Chen Y."/>
            <person name="Shah S."/>
            <person name="Dougan E. K."/>
            <person name="Thang M."/>
            <person name="Chan C."/>
        </authorList>
    </citation>
    <scope>NUCLEOTIDE SEQUENCE [LARGE SCALE GENOMIC DNA]</scope>
</reference>
<dbReference type="Gene3D" id="1.25.40.10">
    <property type="entry name" value="Tetratricopeptide repeat domain"/>
    <property type="match status" value="2"/>
</dbReference>
<feature type="compositionally biased region" description="Low complexity" evidence="2">
    <location>
        <begin position="433"/>
        <end position="443"/>
    </location>
</feature>
<dbReference type="PANTHER" id="PTHR47447:SF17">
    <property type="entry name" value="OS12G0638900 PROTEIN"/>
    <property type="match status" value="1"/>
</dbReference>
<dbReference type="EMBL" id="CAMXCT020006680">
    <property type="protein sequence ID" value="CAL1171559.1"/>
    <property type="molecule type" value="Genomic_DNA"/>
</dbReference>
<sequence>MTPSEDQGYVAAISACVRSQQWAISLDFLSEALEKSLEMGNAVFGSILGALENHAKDQDSEDLLRLMRTRQLEVNGISFGTAISVAHRSGRWYRALGLYQDLWHFSMESDALTLSDIISASGAGLFWSSAMGFLEKAQQRQLQLDARQSNACIAVGRGHWQLSLELLHAWHAAEDTDAVSYNSALAALEQGQQWRVAISEISEFQARSLEMDSFTCSSALGSCDAWFQALQWLQRAQWQHLETSSVVCNAATSACSKGETAEAAPAGPEAGPPGPAPAAMSRSMGKTVLRMGLGLAVAAWIQWRNSVLDAKDVVAPTDASFVAVDNRSQIYRNDHFLSADEVAYLLQFIDHLGGWGSSDGMDQVELPVEGYVAGARRDPIVARLEERIANHTGTWRLEHRWHSLDYGGLMGFGTGHQEWDGYSWKDWEDDKSWTSSRSASRSSTKYRPDGPHATSNQQQPIKKGKGKHKGAGKKGAVKGNFQGQNTQAEMASPFQPGEGFAPWAPMDTSQFGLISAPPVSPFANQLPVSTSNEKQEFLDHLRKAYPDPTTMPEETKQFIAKTEQETGRMGIKNLHQATKHLGKVKKHLGEVTDQRRAHRSLWMAHLSSGIKLWEKQLEDFRKHQLMLTELAGKARSEITSTSRMIQQLSSATAGSSQPPPQTSQPEAEDLPEDHIDKEEEALRKQLQGVLQNCASSLGLDLDTQKVIEVQEEDALEDDSKPPKRQRSLEPFAPSKQQ</sequence>
<evidence type="ECO:0000256" key="1">
    <source>
        <dbReference type="ARBA" id="ARBA00022737"/>
    </source>
</evidence>
<feature type="compositionally biased region" description="Polar residues" evidence="2">
    <location>
        <begin position="641"/>
        <end position="654"/>
    </location>
</feature>
<dbReference type="EMBL" id="CAMXCT030006680">
    <property type="protein sequence ID" value="CAL4805496.1"/>
    <property type="molecule type" value="Genomic_DNA"/>
</dbReference>
<feature type="region of interest" description="Disordered" evidence="2">
    <location>
        <begin position="710"/>
        <end position="737"/>
    </location>
</feature>
<organism evidence="3">
    <name type="scientific">Cladocopium goreaui</name>
    <dbReference type="NCBI Taxonomy" id="2562237"/>
    <lineage>
        <taxon>Eukaryota</taxon>
        <taxon>Sar</taxon>
        <taxon>Alveolata</taxon>
        <taxon>Dinophyceae</taxon>
        <taxon>Suessiales</taxon>
        <taxon>Symbiodiniaceae</taxon>
        <taxon>Cladocopium</taxon>
    </lineage>
</organism>
<dbReference type="InterPro" id="IPR011990">
    <property type="entry name" value="TPR-like_helical_dom_sf"/>
</dbReference>
<feature type="compositionally biased region" description="Basic residues" evidence="2">
    <location>
        <begin position="462"/>
        <end position="476"/>
    </location>
</feature>
<protein>
    <submittedName>
        <fullName evidence="4">Pentatricopeptide repeat-containing protein MRL1, chloroplastic (Protein MATURATION OF RBCL 1) (AtMRL1)</fullName>
    </submittedName>
</protein>
<evidence type="ECO:0000313" key="5">
    <source>
        <dbReference type="Proteomes" id="UP001152797"/>
    </source>
</evidence>
<proteinExistence type="predicted"/>
<reference evidence="3" key="1">
    <citation type="submission" date="2022-10" db="EMBL/GenBank/DDBJ databases">
        <authorList>
            <person name="Chen Y."/>
            <person name="Dougan E. K."/>
            <person name="Chan C."/>
            <person name="Rhodes N."/>
            <person name="Thang M."/>
        </authorList>
    </citation>
    <scope>NUCLEOTIDE SEQUENCE</scope>
</reference>
<dbReference type="EMBL" id="CAMXCT010006680">
    <property type="protein sequence ID" value="CAI4018184.1"/>
    <property type="molecule type" value="Genomic_DNA"/>
</dbReference>
<accession>A0A9P1GNK5</accession>
<evidence type="ECO:0000313" key="3">
    <source>
        <dbReference type="EMBL" id="CAI4018184.1"/>
    </source>
</evidence>
<feature type="region of interest" description="Disordered" evidence="2">
    <location>
        <begin position="259"/>
        <end position="281"/>
    </location>
</feature>
<keyword evidence="5" id="KW-1185">Reference proteome</keyword>
<evidence type="ECO:0000313" key="4">
    <source>
        <dbReference type="EMBL" id="CAL4805496.1"/>
    </source>
</evidence>
<dbReference type="PANTHER" id="PTHR47447">
    <property type="entry name" value="OS03G0856100 PROTEIN"/>
    <property type="match status" value="1"/>
</dbReference>
<feature type="region of interest" description="Disordered" evidence="2">
    <location>
        <begin position="432"/>
        <end position="479"/>
    </location>
</feature>
<keyword evidence="1" id="KW-0677">Repeat</keyword>
<dbReference type="Proteomes" id="UP001152797">
    <property type="component" value="Unassembled WGS sequence"/>
</dbReference>
<dbReference type="AlphaFoldDB" id="A0A9P1GNK5"/>
<dbReference type="OrthoDB" id="185373at2759"/>
<gene>
    <name evidence="3" type="ORF">C1SCF055_LOCUS42776</name>
</gene>
<evidence type="ECO:0000256" key="2">
    <source>
        <dbReference type="SAM" id="MobiDB-lite"/>
    </source>
</evidence>
<name>A0A9P1GNK5_9DINO</name>
<comment type="caution">
    <text evidence="3">The sequence shown here is derived from an EMBL/GenBank/DDBJ whole genome shotgun (WGS) entry which is preliminary data.</text>
</comment>